<feature type="transmembrane region" description="Helical" evidence="9">
    <location>
        <begin position="124"/>
        <end position="144"/>
    </location>
</feature>
<name>A0A949JWD0_9FIRM</name>
<evidence type="ECO:0000259" key="10">
    <source>
        <dbReference type="PROSITE" id="PS50928"/>
    </source>
</evidence>
<dbReference type="SUPFAM" id="SSF161098">
    <property type="entry name" value="MetI-like"/>
    <property type="match status" value="1"/>
</dbReference>
<dbReference type="InterPro" id="IPR000515">
    <property type="entry name" value="MetI-like"/>
</dbReference>
<sequence length="285" mass="31304">MEKELKKKSSSGRRVKHLAIWLLAIFIVLFSVVPFLWAVSTSLKDEVSVYASQPTLLPHPVTFENYKAVFTDSNMMKSFGNTIKVSVLSTIVSTVVAVLGAYGFSRYKFPGSKTLLTSILFTRLLPRVTLLVPFYITISKLHLINTYSGLVLLYLVVGIPVSIWLMKGFIDALPYEVEEAAVVDGCNAFQVLIKIVVPMVAPAIATVAMFSFILSWNEFLFPLLMAKDSAIRPIAVSLAFYIDESGIKWGTLMAASVLMSVPAIIFFSIAQKYIVAGLSEGAVKG</sequence>
<evidence type="ECO:0000313" key="12">
    <source>
        <dbReference type="Proteomes" id="UP000712157"/>
    </source>
</evidence>
<evidence type="ECO:0000313" key="11">
    <source>
        <dbReference type="EMBL" id="MBU9736388.1"/>
    </source>
</evidence>
<dbReference type="Proteomes" id="UP000712157">
    <property type="component" value="Unassembled WGS sequence"/>
</dbReference>
<dbReference type="PANTHER" id="PTHR32243:SF50">
    <property type="entry name" value="MALTOSE_MALTODEXTRIN TRANSPORT SYSTEM PERMEASE PROTEIN MALG"/>
    <property type="match status" value="1"/>
</dbReference>
<dbReference type="PANTHER" id="PTHR32243">
    <property type="entry name" value="MALTOSE TRANSPORT SYSTEM PERMEASE-RELATED"/>
    <property type="match status" value="1"/>
</dbReference>
<feature type="transmembrane region" description="Helical" evidence="9">
    <location>
        <begin position="191"/>
        <end position="213"/>
    </location>
</feature>
<feature type="transmembrane region" description="Helical" evidence="9">
    <location>
        <begin position="249"/>
        <end position="270"/>
    </location>
</feature>
<keyword evidence="3 9" id="KW-0813">Transport</keyword>
<keyword evidence="7 9" id="KW-1133">Transmembrane helix</keyword>
<organism evidence="11 12">
    <name type="scientific">Diplocloster agilis</name>
    <dbReference type="NCBI Taxonomy" id="2850323"/>
    <lineage>
        <taxon>Bacteria</taxon>
        <taxon>Bacillati</taxon>
        <taxon>Bacillota</taxon>
        <taxon>Clostridia</taxon>
        <taxon>Lachnospirales</taxon>
        <taxon>Lachnospiraceae</taxon>
        <taxon>Diplocloster</taxon>
    </lineage>
</organism>
<comment type="similarity">
    <text evidence="2">Belongs to the binding-protein-dependent transport system permease family. MalFG subfamily.</text>
</comment>
<comment type="subcellular location">
    <subcellularLocation>
        <location evidence="1 9">Cell membrane</location>
        <topology evidence="1 9">Multi-pass membrane protein</topology>
    </subcellularLocation>
</comment>
<evidence type="ECO:0000256" key="1">
    <source>
        <dbReference type="ARBA" id="ARBA00004651"/>
    </source>
</evidence>
<feature type="transmembrane region" description="Helical" evidence="9">
    <location>
        <begin position="150"/>
        <end position="170"/>
    </location>
</feature>
<keyword evidence="8 9" id="KW-0472">Membrane</keyword>
<protein>
    <submittedName>
        <fullName evidence="11">Carbohydrate ABC transporter permease</fullName>
    </submittedName>
</protein>
<comment type="caution">
    <text evidence="11">The sequence shown here is derived from an EMBL/GenBank/DDBJ whole genome shotgun (WGS) entry which is preliminary data.</text>
</comment>
<keyword evidence="5" id="KW-0762">Sugar transport</keyword>
<dbReference type="GO" id="GO:0055085">
    <property type="term" value="P:transmembrane transport"/>
    <property type="evidence" value="ECO:0007669"/>
    <property type="project" value="InterPro"/>
</dbReference>
<evidence type="ECO:0000256" key="5">
    <source>
        <dbReference type="ARBA" id="ARBA00022597"/>
    </source>
</evidence>
<evidence type="ECO:0000256" key="6">
    <source>
        <dbReference type="ARBA" id="ARBA00022692"/>
    </source>
</evidence>
<evidence type="ECO:0000256" key="9">
    <source>
        <dbReference type="RuleBase" id="RU363032"/>
    </source>
</evidence>
<gene>
    <name evidence="11" type="ORF">KTH89_07560</name>
</gene>
<accession>A0A949JWD0</accession>
<dbReference type="GO" id="GO:0005886">
    <property type="term" value="C:plasma membrane"/>
    <property type="evidence" value="ECO:0007669"/>
    <property type="project" value="UniProtKB-SubCell"/>
</dbReference>
<reference evidence="11" key="1">
    <citation type="submission" date="2021-06" db="EMBL/GenBank/DDBJ databases">
        <title>Description of novel taxa of the family Lachnospiraceae.</title>
        <authorList>
            <person name="Chaplin A.V."/>
            <person name="Sokolova S.R."/>
            <person name="Pikina A.P."/>
            <person name="Korzhanova M."/>
            <person name="Belova V."/>
            <person name="Korostin D."/>
            <person name="Efimov B.A."/>
        </authorList>
    </citation>
    <scope>NUCLEOTIDE SEQUENCE</scope>
    <source>
        <strain evidence="11">ASD5720</strain>
    </source>
</reference>
<evidence type="ECO:0000256" key="7">
    <source>
        <dbReference type="ARBA" id="ARBA00022989"/>
    </source>
</evidence>
<feature type="domain" description="ABC transmembrane type-1" evidence="10">
    <location>
        <begin position="79"/>
        <end position="270"/>
    </location>
</feature>
<dbReference type="Gene3D" id="1.10.3720.10">
    <property type="entry name" value="MetI-like"/>
    <property type="match status" value="1"/>
</dbReference>
<keyword evidence="6 9" id="KW-0812">Transmembrane</keyword>
<evidence type="ECO:0000256" key="8">
    <source>
        <dbReference type="ARBA" id="ARBA00023136"/>
    </source>
</evidence>
<evidence type="ECO:0000256" key="2">
    <source>
        <dbReference type="ARBA" id="ARBA00009047"/>
    </source>
</evidence>
<dbReference type="AlphaFoldDB" id="A0A949JWD0"/>
<keyword evidence="4" id="KW-1003">Cell membrane</keyword>
<feature type="transmembrane region" description="Helical" evidence="9">
    <location>
        <begin position="20"/>
        <end position="39"/>
    </location>
</feature>
<keyword evidence="12" id="KW-1185">Reference proteome</keyword>
<dbReference type="RefSeq" id="WP_238721252.1">
    <property type="nucleotide sequence ID" value="NZ_JAHQCW010000009.1"/>
</dbReference>
<evidence type="ECO:0000256" key="4">
    <source>
        <dbReference type="ARBA" id="ARBA00022475"/>
    </source>
</evidence>
<dbReference type="Pfam" id="PF00528">
    <property type="entry name" value="BPD_transp_1"/>
    <property type="match status" value="1"/>
</dbReference>
<dbReference type="EMBL" id="JAHQCW010000009">
    <property type="protein sequence ID" value="MBU9736388.1"/>
    <property type="molecule type" value="Genomic_DNA"/>
</dbReference>
<evidence type="ECO:0000256" key="3">
    <source>
        <dbReference type="ARBA" id="ARBA00022448"/>
    </source>
</evidence>
<dbReference type="InterPro" id="IPR050901">
    <property type="entry name" value="BP-dep_ABC_trans_perm"/>
</dbReference>
<proteinExistence type="inferred from homology"/>
<dbReference type="InterPro" id="IPR035906">
    <property type="entry name" value="MetI-like_sf"/>
</dbReference>
<feature type="transmembrane region" description="Helical" evidence="9">
    <location>
        <begin position="83"/>
        <end position="104"/>
    </location>
</feature>
<dbReference type="PROSITE" id="PS50928">
    <property type="entry name" value="ABC_TM1"/>
    <property type="match status" value="1"/>
</dbReference>
<dbReference type="CDD" id="cd06261">
    <property type="entry name" value="TM_PBP2"/>
    <property type="match status" value="1"/>
</dbReference>